<dbReference type="PANTHER" id="PTHR12307">
    <property type="entry name" value="PROTEIN PHOSPHATASE 1 REGULATORY SUBUNIT"/>
    <property type="match status" value="1"/>
</dbReference>
<dbReference type="InterPro" id="IPR005036">
    <property type="entry name" value="CBM21_dom"/>
</dbReference>
<gene>
    <name evidence="2" type="ORF">C7B82_09255</name>
</gene>
<feature type="domain" description="CBM21" evidence="1">
    <location>
        <begin position="114"/>
        <end position="233"/>
    </location>
</feature>
<reference evidence="3" key="1">
    <citation type="submission" date="2018-02" db="EMBL/GenBank/DDBJ databases">
        <authorList>
            <person name="Moore K."/>
            <person name="Momper L."/>
        </authorList>
    </citation>
    <scope>NUCLEOTIDE SEQUENCE [LARGE SCALE GENOMIC DNA]</scope>
    <source>
        <strain evidence="3">ULC18</strain>
    </source>
</reference>
<dbReference type="GO" id="GO:0005979">
    <property type="term" value="P:regulation of glycogen biosynthetic process"/>
    <property type="evidence" value="ECO:0007669"/>
    <property type="project" value="TreeGrafter"/>
</dbReference>
<dbReference type="GO" id="GO:2001069">
    <property type="term" value="F:glycogen binding"/>
    <property type="evidence" value="ECO:0007669"/>
    <property type="project" value="TreeGrafter"/>
</dbReference>
<evidence type="ECO:0000313" key="3">
    <source>
        <dbReference type="Proteomes" id="UP000239576"/>
    </source>
</evidence>
<reference evidence="2 3" key="2">
    <citation type="submission" date="2018-03" db="EMBL/GenBank/DDBJ databases">
        <title>The ancient ancestry and fast evolution of plastids.</title>
        <authorList>
            <person name="Moore K.R."/>
            <person name="Magnabosco C."/>
            <person name="Momper L."/>
            <person name="Gold D.A."/>
            <person name="Bosak T."/>
            <person name="Fournier G.P."/>
        </authorList>
    </citation>
    <scope>NUCLEOTIDE SEQUENCE [LARGE SCALE GENOMIC DNA]</scope>
    <source>
        <strain evidence="2 3">ULC18</strain>
    </source>
</reference>
<comment type="caution">
    <text evidence="2">The sequence shown here is derived from an EMBL/GenBank/DDBJ whole genome shotgun (WGS) entry which is preliminary data.</text>
</comment>
<dbReference type="Proteomes" id="UP000239576">
    <property type="component" value="Unassembled WGS sequence"/>
</dbReference>
<accession>A0A2T1EBY5</accession>
<dbReference type="InterPro" id="IPR050782">
    <property type="entry name" value="PP1_regulatory_subunit_3"/>
</dbReference>
<dbReference type="Pfam" id="PF03370">
    <property type="entry name" value="CBM_21"/>
    <property type="match status" value="2"/>
</dbReference>
<feature type="domain" description="CBM21" evidence="1">
    <location>
        <begin position="1"/>
        <end position="105"/>
    </location>
</feature>
<protein>
    <recommendedName>
        <fullName evidence="1">CBM21 domain-containing protein</fullName>
    </recommendedName>
</protein>
<dbReference type="RefSeq" id="WP_106256018.1">
    <property type="nucleotide sequence ID" value="NZ_CAWNSW010000102.1"/>
</dbReference>
<dbReference type="AlphaFoldDB" id="A0A2T1EBY5"/>
<dbReference type="EMBL" id="PVWK01000054">
    <property type="protein sequence ID" value="PSB30259.1"/>
    <property type="molecule type" value="Genomic_DNA"/>
</dbReference>
<dbReference type="GO" id="GO:0000164">
    <property type="term" value="C:protein phosphatase type 1 complex"/>
    <property type="evidence" value="ECO:0007669"/>
    <property type="project" value="TreeGrafter"/>
</dbReference>
<keyword evidence="3" id="KW-1185">Reference proteome</keyword>
<dbReference type="PROSITE" id="PS51159">
    <property type="entry name" value="CBM21"/>
    <property type="match status" value="2"/>
</dbReference>
<evidence type="ECO:0000259" key="1">
    <source>
        <dbReference type="PROSITE" id="PS51159"/>
    </source>
</evidence>
<evidence type="ECO:0000313" key="2">
    <source>
        <dbReference type="EMBL" id="PSB30259.1"/>
    </source>
</evidence>
<organism evidence="2 3">
    <name type="scientific">Stenomitos frigidus ULC18</name>
    <dbReference type="NCBI Taxonomy" id="2107698"/>
    <lineage>
        <taxon>Bacteria</taxon>
        <taxon>Bacillati</taxon>
        <taxon>Cyanobacteriota</taxon>
        <taxon>Cyanophyceae</taxon>
        <taxon>Leptolyngbyales</taxon>
        <taxon>Leptolyngbyaceae</taxon>
        <taxon>Stenomitos</taxon>
    </lineage>
</organism>
<name>A0A2T1EBY5_9CYAN</name>
<dbReference type="OrthoDB" id="9812537at2"/>
<dbReference type="Gene3D" id="2.60.40.2440">
    <property type="entry name" value="Carbohydrate binding type-21 domain"/>
    <property type="match status" value="2"/>
</dbReference>
<dbReference type="GO" id="GO:0008157">
    <property type="term" value="F:protein phosphatase 1 binding"/>
    <property type="evidence" value="ECO:0007669"/>
    <property type="project" value="TreeGrafter"/>
</dbReference>
<sequence length="241" mass="26738">MNEAVRLKYGESETFAPGGGISNVELTKMSVKVANIAFNKEVALHYQQPNGAWTERSLTFQANFGNYDLFTASFNDLVTTQFVIRYSVDGQTFWDNNNFANYHVDSGRPNVVGKNVVLNTAVARRGGQAGGGFVFTTSWVEGEIYVNNLAFSKVVGIRLTTNGWRSFQDTNASFSGTLPVATGLSEVEVWKFKTPELNLDESTLNFQFAVFYNTPTTGESFWDNNFGQDYSLSKVDLSSIQ</sequence>
<proteinExistence type="predicted"/>
<dbReference type="InterPro" id="IPR038175">
    <property type="entry name" value="CBM21_dom_sf"/>
</dbReference>
<dbReference type="PANTHER" id="PTHR12307:SF53">
    <property type="entry name" value="PROTEIN PHOSPHATASE 1 REGULATORY SUBUNIT"/>
    <property type="match status" value="1"/>
</dbReference>